<evidence type="ECO:0000313" key="2">
    <source>
        <dbReference type="Proteomes" id="UP000236291"/>
    </source>
</evidence>
<protein>
    <submittedName>
        <fullName evidence="1">Uncharacterized protein</fullName>
    </submittedName>
</protein>
<dbReference type="AlphaFoldDB" id="A0A2K3JL87"/>
<organism evidence="1 2">
    <name type="scientific">Trifolium pratense</name>
    <name type="common">Red clover</name>
    <dbReference type="NCBI Taxonomy" id="57577"/>
    <lineage>
        <taxon>Eukaryota</taxon>
        <taxon>Viridiplantae</taxon>
        <taxon>Streptophyta</taxon>
        <taxon>Embryophyta</taxon>
        <taxon>Tracheophyta</taxon>
        <taxon>Spermatophyta</taxon>
        <taxon>Magnoliopsida</taxon>
        <taxon>eudicotyledons</taxon>
        <taxon>Gunneridae</taxon>
        <taxon>Pentapetalae</taxon>
        <taxon>rosids</taxon>
        <taxon>fabids</taxon>
        <taxon>Fabales</taxon>
        <taxon>Fabaceae</taxon>
        <taxon>Papilionoideae</taxon>
        <taxon>50 kb inversion clade</taxon>
        <taxon>NPAAA clade</taxon>
        <taxon>Hologalegina</taxon>
        <taxon>IRL clade</taxon>
        <taxon>Trifolieae</taxon>
        <taxon>Trifolium</taxon>
    </lineage>
</organism>
<dbReference type="EMBL" id="ASHM01069185">
    <property type="protein sequence ID" value="PNX54799.1"/>
    <property type="molecule type" value="Genomic_DNA"/>
</dbReference>
<name>A0A2K3JL87_TRIPR</name>
<gene>
    <name evidence="1" type="ORF">L195_g048421</name>
</gene>
<accession>A0A2K3JL87</accession>
<dbReference type="Proteomes" id="UP000236291">
    <property type="component" value="Unassembled WGS sequence"/>
</dbReference>
<comment type="caution">
    <text evidence="1">The sequence shown here is derived from an EMBL/GenBank/DDBJ whole genome shotgun (WGS) entry which is preliminary data.</text>
</comment>
<evidence type="ECO:0000313" key="1">
    <source>
        <dbReference type="EMBL" id="PNX54799.1"/>
    </source>
</evidence>
<sequence>MSSCTLLLRADFNNIVITTLHYRLRSTRQLAKLHSLFYFQQQPALSGEVTYNKSGCWQNPAKRLQERPNPFPVPLIPLIIMKHQFFTLIPAFK</sequence>
<reference evidence="1 2" key="1">
    <citation type="journal article" date="2014" name="Am. J. Bot.">
        <title>Genome assembly and annotation for red clover (Trifolium pratense; Fabaceae).</title>
        <authorList>
            <person name="Istvanek J."/>
            <person name="Jaros M."/>
            <person name="Krenek A."/>
            <person name="Repkova J."/>
        </authorList>
    </citation>
    <scope>NUCLEOTIDE SEQUENCE [LARGE SCALE GENOMIC DNA]</scope>
    <source>
        <strain evidence="2">cv. Tatra</strain>
        <tissue evidence="1">Young leaves</tissue>
    </source>
</reference>
<proteinExistence type="predicted"/>
<reference evidence="1 2" key="2">
    <citation type="journal article" date="2017" name="Front. Plant Sci.">
        <title>Gene Classification and Mining of Molecular Markers Useful in Red Clover (Trifolium pratense) Breeding.</title>
        <authorList>
            <person name="Istvanek J."/>
            <person name="Dluhosova J."/>
            <person name="Dluhos P."/>
            <person name="Patkova L."/>
            <person name="Nedelnik J."/>
            <person name="Repkova J."/>
        </authorList>
    </citation>
    <scope>NUCLEOTIDE SEQUENCE [LARGE SCALE GENOMIC DNA]</scope>
    <source>
        <strain evidence="2">cv. Tatra</strain>
        <tissue evidence="1">Young leaves</tissue>
    </source>
</reference>